<comment type="caution">
    <text evidence="1">The sequence shown here is derived from an EMBL/GenBank/DDBJ whole genome shotgun (WGS) entry which is preliminary data.</text>
</comment>
<keyword evidence="2" id="KW-1185">Reference proteome</keyword>
<reference evidence="1 2" key="1">
    <citation type="journal article" date="2017" name="Curr. Biol.">
        <title>Genome architecture and evolution of a unichromosomal asexual nematode.</title>
        <authorList>
            <person name="Fradin H."/>
            <person name="Zegar C."/>
            <person name="Gutwein M."/>
            <person name="Lucas J."/>
            <person name="Kovtun M."/>
            <person name="Corcoran D."/>
            <person name="Baugh L.R."/>
            <person name="Kiontke K."/>
            <person name="Gunsalus K."/>
            <person name="Fitch D.H."/>
            <person name="Piano F."/>
        </authorList>
    </citation>
    <scope>NUCLEOTIDE SEQUENCE [LARGE SCALE GENOMIC DNA]</scope>
    <source>
        <strain evidence="1">PF1309</strain>
    </source>
</reference>
<protein>
    <submittedName>
        <fullName evidence="1">Uncharacterized protein</fullName>
    </submittedName>
</protein>
<proteinExistence type="predicted"/>
<organism evidence="1 2">
    <name type="scientific">Diploscapter pachys</name>
    <dbReference type="NCBI Taxonomy" id="2018661"/>
    <lineage>
        <taxon>Eukaryota</taxon>
        <taxon>Metazoa</taxon>
        <taxon>Ecdysozoa</taxon>
        <taxon>Nematoda</taxon>
        <taxon>Chromadorea</taxon>
        <taxon>Rhabditida</taxon>
        <taxon>Rhabditina</taxon>
        <taxon>Rhabditomorpha</taxon>
        <taxon>Rhabditoidea</taxon>
        <taxon>Rhabditidae</taxon>
        <taxon>Diploscapter</taxon>
    </lineage>
</organism>
<dbReference type="EMBL" id="LIAE01010006">
    <property type="protein sequence ID" value="PAV67024.1"/>
    <property type="molecule type" value="Genomic_DNA"/>
</dbReference>
<accession>A0A2A2JZE5</accession>
<evidence type="ECO:0000313" key="1">
    <source>
        <dbReference type="EMBL" id="PAV67024.1"/>
    </source>
</evidence>
<sequence length="177" mass="19472">MHSPLPVVLPPLQPVLSLSLCISSIPTTPLCLFLLSTALLFPLPPVHSAMISPTHCNATSICPACCAVLHSLESCLEDEYHEKFMIKVNGDGVLGAMVSLSETSFGSGWPRRFPPAEIFVRHADFEHPMHLHKGCPPADNHNNYSNSCYFAGNNFHFNRRDDNRGGTFTRGREGNQT</sequence>
<evidence type="ECO:0000313" key="2">
    <source>
        <dbReference type="Proteomes" id="UP000218231"/>
    </source>
</evidence>
<gene>
    <name evidence="1" type="ORF">WR25_18371</name>
</gene>
<name>A0A2A2JZE5_9BILA</name>
<dbReference type="Proteomes" id="UP000218231">
    <property type="component" value="Unassembled WGS sequence"/>
</dbReference>
<dbReference type="AlphaFoldDB" id="A0A2A2JZE5"/>